<feature type="transmembrane region" description="Helical" evidence="6">
    <location>
        <begin position="328"/>
        <end position="349"/>
    </location>
</feature>
<organism evidence="7 8">
    <name type="scientific">Amorphotheca resinae ATCC 22711</name>
    <dbReference type="NCBI Taxonomy" id="857342"/>
    <lineage>
        <taxon>Eukaryota</taxon>
        <taxon>Fungi</taxon>
        <taxon>Dikarya</taxon>
        <taxon>Ascomycota</taxon>
        <taxon>Pezizomycotina</taxon>
        <taxon>Leotiomycetes</taxon>
        <taxon>Helotiales</taxon>
        <taxon>Amorphothecaceae</taxon>
        <taxon>Amorphotheca</taxon>
    </lineage>
</organism>
<feature type="transmembrane region" description="Helical" evidence="6">
    <location>
        <begin position="116"/>
        <end position="133"/>
    </location>
</feature>
<keyword evidence="5 6" id="KW-0472">Membrane</keyword>
<keyword evidence="2" id="KW-0813">Transport</keyword>
<dbReference type="InterPro" id="IPR011701">
    <property type="entry name" value="MFS"/>
</dbReference>
<dbReference type="PANTHER" id="PTHR43791:SF97">
    <property type="entry name" value="ALLANTOATE TRANSPORTER, PUTATIVE (AFU_ORTHOLOGUE AFUA_1G14700)-RELATED"/>
    <property type="match status" value="1"/>
</dbReference>
<reference evidence="7 8" key="1">
    <citation type="journal article" date="2018" name="New Phytol.">
        <title>Comparative genomics and transcriptomics depict ericoid mycorrhizal fungi as versatile saprotrophs and plant mutualists.</title>
        <authorList>
            <person name="Martino E."/>
            <person name="Morin E."/>
            <person name="Grelet G.A."/>
            <person name="Kuo A."/>
            <person name="Kohler A."/>
            <person name="Daghino S."/>
            <person name="Barry K.W."/>
            <person name="Cichocki N."/>
            <person name="Clum A."/>
            <person name="Dockter R.B."/>
            <person name="Hainaut M."/>
            <person name="Kuo R.C."/>
            <person name="LaButti K."/>
            <person name="Lindahl B.D."/>
            <person name="Lindquist E.A."/>
            <person name="Lipzen A."/>
            <person name="Khouja H.R."/>
            <person name="Magnuson J."/>
            <person name="Murat C."/>
            <person name="Ohm R.A."/>
            <person name="Singer S.W."/>
            <person name="Spatafora J.W."/>
            <person name="Wang M."/>
            <person name="Veneault-Fourrey C."/>
            <person name="Henrissat B."/>
            <person name="Grigoriev I.V."/>
            <person name="Martin F.M."/>
            <person name="Perotto S."/>
        </authorList>
    </citation>
    <scope>NUCLEOTIDE SEQUENCE [LARGE SCALE GENOMIC DNA]</scope>
    <source>
        <strain evidence="7 8">ATCC 22711</strain>
    </source>
</reference>
<name>A0A2T3B8L0_AMORE</name>
<protein>
    <recommendedName>
        <fullName evidence="9">Major facilitator superfamily (MFS) profile domain-containing protein</fullName>
    </recommendedName>
</protein>
<dbReference type="PANTHER" id="PTHR43791">
    <property type="entry name" value="PERMEASE-RELATED"/>
    <property type="match status" value="1"/>
</dbReference>
<gene>
    <name evidence="7" type="ORF">M430DRAFT_135906</name>
</gene>
<dbReference type="RefSeq" id="XP_024723251.1">
    <property type="nucleotide sequence ID" value="XM_024862430.1"/>
</dbReference>
<dbReference type="STRING" id="857342.A0A2T3B8L0"/>
<dbReference type="GO" id="GO:0016020">
    <property type="term" value="C:membrane"/>
    <property type="evidence" value="ECO:0007669"/>
    <property type="project" value="UniProtKB-SubCell"/>
</dbReference>
<dbReference type="InterPro" id="IPR036259">
    <property type="entry name" value="MFS_trans_sf"/>
</dbReference>
<dbReference type="InParanoid" id="A0A2T3B8L0"/>
<feature type="transmembrane region" description="Helical" evidence="6">
    <location>
        <begin position="426"/>
        <end position="444"/>
    </location>
</feature>
<evidence type="ECO:0008006" key="9">
    <source>
        <dbReference type="Google" id="ProtNLM"/>
    </source>
</evidence>
<keyword evidence="8" id="KW-1185">Reference proteome</keyword>
<evidence type="ECO:0000256" key="5">
    <source>
        <dbReference type="ARBA" id="ARBA00023136"/>
    </source>
</evidence>
<dbReference type="SUPFAM" id="SSF103473">
    <property type="entry name" value="MFS general substrate transporter"/>
    <property type="match status" value="1"/>
</dbReference>
<evidence type="ECO:0000256" key="2">
    <source>
        <dbReference type="ARBA" id="ARBA00022448"/>
    </source>
</evidence>
<feature type="transmembrane region" description="Helical" evidence="6">
    <location>
        <begin position="73"/>
        <end position="96"/>
    </location>
</feature>
<feature type="transmembrane region" description="Helical" evidence="6">
    <location>
        <begin position="361"/>
        <end position="381"/>
    </location>
</feature>
<dbReference type="AlphaFoldDB" id="A0A2T3B8L0"/>
<feature type="transmembrane region" description="Helical" evidence="6">
    <location>
        <begin position="456"/>
        <end position="479"/>
    </location>
</feature>
<feature type="transmembrane region" description="Helical" evidence="6">
    <location>
        <begin position="199"/>
        <end position="218"/>
    </location>
</feature>
<evidence type="ECO:0000256" key="1">
    <source>
        <dbReference type="ARBA" id="ARBA00004141"/>
    </source>
</evidence>
<evidence type="ECO:0000313" key="8">
    <source>
        <dbReference type="Proteomes" id="UP000241818"/>
    </source>
</evidence>
<feature type="transmembrane region" description="Helical" evidence="6">
    <location>
        <begin position="140"/>
        <end position="159"/>
    </location>
</feature>
<accession>A0A2T3B8L0</accession>
<keyword evidence="4 6" id="KW-1133">Transmembrane helix</keyword>
<sequence>MASEKVPVDDVVVARSSVEIGDSKSTDDGLPTNAGNDVDVAATFLATLDPAILAEPISAKEYRKLLWKIDLTILPLLWVTTIVGAVDKVIISNAAIYGMRTDAHLGGNEFNWVGSIFYFGYLAFEFPAAILIQRLPVGKFFALTVFAWSVLLMCTAAAQNYGGLLAVRFFMGMFESVIFPTATIVTVMWWRTEEHPIRIACWFSQFSSIFSGIVSYGIGNTHTAIHPWRLLFIVLGAFSLLWAVVLWFLLPDSPLKCWYLSDREKYVAIERVKGNNTGVEDKKIKWYQVRECLTDPKTWLIAIFACAQNIPNGGLITFAGIIVSGLGYTPLITTLLGIPTGVIATVWSWMMAYPTGKIKNCRCAIIAVANVITIVCAILMWKLPRSNKHGLLAAYYVFYTYWGPYAISTSLPLANTSGHSKKVTMNAVFFVAYCLGNILGPQAFRAADAPDYSHGYQGLLACLVLSMFAISGYGFLCWWENKRRDAAMDIDGQAKEAEAFSDLTDQEKKSFRYTY</sequence>
<comment type="subcellular location">
    <subcellularLocation>
        <location evidence="1">Membrane</location>
        <topology evidence="1">Multi-pass membrane protein</topology>
    </subcellularLocation>
</comment>
<evidence type="ECO:0000256" key="4">
    <source>
        <dbReference type="ARBA" id="ARBA00022989"/>
    </source>
</evidence>
<dbReference type="GeneID" id="36570511"/>
<keyword evidence="3 6" id="KW-0812">Transmembrane</keyword>
<feature type="transmembrane region" description="Helical" evidence="6">
    <location>
        <begin position="165"/>
        <end position="187"/>
    </location>
</feature>
<evidence type="ECO:0000313" key="7">
    <source>
        <dbReference type="EMBL" id="PSS23205.1"/>
    </source>
</evidence>
<proteinExistence type="predicted"/>
<feature type="transmembrane region" description="Helical" evidence="6">
    <location>
        <begin position="230"/>
        <end position="250"/>
    </location>
</feature>
<dbReference type="EMBL" id="KZ679008">
    <property type="protein sequence ID" value="PSS23205.1"/>
    <property type="molecule type" value="Genomic_DNA"/>
</dbReference>
<dbReference type="Pfam" id="PF07690">
    <property type="entry name" value="MFS_1"/>
    <property type="match status" value="1"/>
</dbReference>
<feature type="transmembrane region" description="Helical" evidence="6">
    <location>
        <begin position="393"/>
        <end position="414"/>
    </location>
</feature>
<dbReference type="OrthoDB" id="6730379at2759"/>
<evidence type="ECO:0000256" key="3">
    <source>
        <dbReference type="ARBA" id="ARBA00022692"/>
    </source>
</evidence>
<feature type="transmembrane region" description="Helical" evidence="6">
    <location>
        <begin position="299"/>
        <end position="322"/>
    </location>
</feature>
<dbReference type="Proteomes" id="UP000241818">
    <property type="component" value="Unassembled WGS sequence"/>
</dbReference>
<dbReference type="GO" id="GO:0022857">
    <property type="term" value="F:transmembrane transporter activity"/>
    <property type="evidence" value="ECO:0007669"/>
    <property type="project" value="InterPro"/>
</dbReference>
<evidence type="ECO:0000256" key="6">
    <source>
        <dbReference type="SAM" id="Phobius"/>
    </source>
</evidence>
<dbReference type="Gene3D" id="1.20.1250.20">
    <property type="entry name" value="MFS general substrate transporter like domains"/>
    <property type="match status" value="1"/>
</dbReference>